<proteinExistence type="predicted"/>
<name>A0A7R9F1K1_9NEOP</name>
<protein>
    <submittedName>
        <fullName evidence="2">Uncharacterized protein</fullName>
    </submittedName>
</protein>
<reference evidence="2" key="1">
    <citation type="submission" date="2020-11" db="EMBL/GenBank/DDBJ databases">
        <authorList>
            <person name="Tran Van P."/>
        </authorList>
    </citation>
    <scope>NUCLEOTIDE SEQUENCE</scope>
</reference>
<dbReference type="AlphaFoldDB" id="A0A7R9F1K1"/>
<feature type="region of interest" description="Disordered" evidence="1">
    <location>
        <begin position="133"/>
        <end position="200"/>
    </location>
</feature>
<gene>
    <name evidence="2" type="ORF">TBIB3V08_LOCUS6527</name>
</gene>
<accession>A0A7R9F1K1</accession>
<dbReference type="EMBL" id="OD566516">
    <property type="protein sequence ID" value="CAD7444139.1"/>
    <property type="molecule type" value="Genomic_DNA"/>
</dbReference>
<sequence>MLPFRSVENKKKPIFVTGGVTGKSWDEVLGICRTNRVESGGKRGVDVQYYLYMVSNVKSEEAAQLIPKLLVNARWWVGQDKLKNGELHAHIFVGFVSQKTITPVKRLLGVAEVMTTRPSTELWDIMENDNLIPPGGQMDQPYHRVKKQRVEESEEEVEESEEEVEEPAASSVDSPRAVSPGRRMLKKEEVREGLYSSPMA</sequence>
<organism evidence="2">
    <name type="scientific">Timema bartmani</name>
    <dbReference type="NCBI Taxonomy" id="61472"/>
    <lineage>
        <taxon>Eukaryota</taxon>
        <taxon>Metazoa</taxon>
        <taxon>Ecdysozoa</taxon>
        <taxon>Arthropoda</taxon>
        <taxon>Hexapoda</taxon>
        <taxon>Insecta</taxon>
        <taxon>Pterygota</taxon>
        <taxon>Neoptera</taxon>
        <taxon>Polyneoptera</taxon>
        <taxon>Phasmatodea</taxon>
        <taxon>Timematodea</taxon>
        <taxon>Timematoidea</taxon>
        <taxon>Timematidae</taxon>
        <taxon>Timema</taxon>
    </lineage>
</organism>
<feature type="compositionally biased region" description="Acidic residues" evidence="1">
    <location>
        <begin position="152"/>
        <end position="166"/>
    </location>
</feature>
<evidence type="ECO:0000313" key="2">
    <source>
        <dbReference type="EMBL" id="CAD7444139.1"/>
    </source>
</evidence>
<evidence type="ECO:0000256" key="1">
    <source>
        <dbReference type="SAM" id="MobiDB-lite"/>
    </source>
</evidence>